<dbReference type="Proteomes" id="UP000038010">
    <property type="component" value="Unassembled WGS sequence"/>
</dbReference>
<dbReference type="STRING" id="1664694.A0A0N1H6R4"/>
<dbReference type="SUPFAM" id="SSF53649">
    <property type="entry name" value="Alkaline phosphatase-like"/>
    <property type="match status" value="1"/>
</dbReference>
<comment type="caution">
    <text evidence="1">The sequence shown here is derived from an EMBL/GenBank/DDBJ whole genome shotgun (WGS) entry which is preliminary data.</text>
</comment>
<sequence>MGSTTPTITLHSRTYHPPVQPTVVICIDGFDPTYLSPSTTPNLFSFTDPANGFHATAHCAMPSLTNPNNLSIITGAPTAAHGVSGNYYLDKATGKEVMMVDDRSMWGSTILAELANQLGVRVAAITAKNKLRRIIQHGLTPPEKTGAICFSAQFANEATFASNGIEDVEAWLGQPSPPQYSGELSLFVLDAGLKLLQEDRADLFYLTLSDYIQHKHAPEEPEAKWFMGEIDRRVGEFVGMGALVVVTGDHGMSAKADGVRGEPNVLFLEDALCERWPEANARVICPIADPFVKHHGALGGFVRVHLLGKGQPDAGVVKEMLEFVSGFPEVEVAYTGAEAARRFEMPVEREGDLVVISKEYSVLGGRRNEHDLEGLKGHKLRSHGGLSEQEIPLLRSKPLSAEALEKSKGRHWRNFDAFDLALNH</sequence>
<dbReference type="PANTHER" id="PTHR10151:SF120">
    <property type="entry name" value="BIS(5'-ADENOSYL)-TRIPHOSPHATASE"/>
    <property type="match status" value="1"/>
</dbReference>
<evidence type="ECO:0000313" key="2">
    <source>
        <dbReference type="Proteomes" id="UP000038010"/>
    </source>
</evidence>
<dbReference type="RefSeq" id="XP_018001785.1">
    <property type="nucleotide sequence ID" value="XM_018145766.1"/>
</dbReference>
<dbReference type="Gene3D" id="3.30.1360.110">
    <property type="entry name" value="Domain 2, Phosphonoacetate Hydrolase"/>
    <property type="match status" value="1"/>
</dbReference>
<gene>
    <name evidence="1" type="ORF">AB675_5547</name>
</gene>
<dbReference type="InterPro" id="IPR002591">
    <property type="entry name" value="Phosphodiest/P_Trfase"/>
</dbReference>
<dbReference type="InterPro" id="IPR023116">
    <property type="entry name" value="Phosphonoacetate_hydro_insert"/>
</dbReference>
<dbReference type="AlphaFoldDB" id="A0A0N1H6R4"/>
<proteinExistence type="predicted"/>
<dbReference type="InterPro" id="IPR012710">
    <property type="entry name" value="Phosphonoacetate_hydro"/>
</dbReference>
<dbReference type="Pfam" id="PF01663">
    <property type="entry name" value="Phosphodiest"/>
    <property type="match status" value="1"/>
</dbReference>
<keyword evidence="1" id="KW-0378">Hydrolase</keyword>
<evidence type="ECO:0000313" key="1">
    <source>
        <dbReference type="EMBL" id="KPI41822.1"/>
    </source>
</evidence>
<dbReference type="EMBL" id="LFJN01000008">
    <property type="protein sequence ID" value="KPI41822.1"/>
    <property type="molecule type" value="Genomic_DNA"/>
</dbReference>
<accession>A0A0N1H6R4</accession>
<reference evidence="1 2" key="1">
    <citation type="submission" date="2015-06" db="EMBL/GenBank/DDBJ databases">
        <title>Draft genome of the ant-associated black yeast Phialophora attae CBS 131958.</title>
        <authorList>
            <person name="Moreno L.F."/>
            <person name="Stielow B.J."/>
            <person name="de Hoog S."/>
            <person name="Vicente V.A."/>
            <person name="Weiss V.A."/>
            <person name="de Vries M."/>
            <person name="Cruz L.M."/>
            <person name="Souza E.M."/>
        </authorList>
    </citation>
    <scope>NUCLEOTIDE SEQUENCE [LARGE SCALE GENOMIC DNA]</scope>
    <source>
        <strain evidence="1 2">CBS 131958</strain>
    </source>
</reference>
<dbReference type="Gene3D" id="3.40.720.10">
    <property type="entry name" value="Alkaline Phosphatase, subunit A"/>
    <property type="match status" value="1"/>
</dbReference>
<dbReference type="PANTHER" id="PTHR10151">
    <property type="entry name" value="ECTONUCLEOTIDE PYROPHOSPHATASE/PHOSPHODIESTERASE"/>
    <property type="match status" value="1"/>
</dbReference>
<dbReference type="NCBIfam" id="TIGR02335">
    <property type="entry name" value="hydr_PhnA"/>
    <property type="match status" value="1"/>
</dbReference>
<dbReference type="OrthoDB" id="445007at2759"/>
<name>A0A0N1H6R4_9EURO</name>
<dbReference type="VEuPathDB" id="FungiDB:AB675_5547"/>
<keyword evidence="2" id="KW-1185">Reference proteome</keyword>
<dbReference type="GO" id="GO:0047400">
    <property type="term" value="F:phosphonoacetate hydrolase activity"/>
    <property type="evidence" value="ECO:0007669"/>
    <property type="project" value="InterPro"/>
</dbReference>
<dbReference type="InterPro" id="IPR017850">
    <property type="entry name" value="Alkaline_phosphatase_core_sf"/>
</dbReference>
<organism evidence="1 2">
    <name type="scientific">Cyphellophora attinorum</name>
    <dbReference type="NCBI Taxonomy" id="1664694"/>
    <lineage>
        <taxon>Eukaryota</taxon>
        <taxon>Fungi</taxon>
        <taxon>Dikarya</taxon>
        <taxon>Ascomycota</taxon>
        <taxon>Pezizomycotina</taxon>
        <taxon>Eurotiomycetes</taxon>
        <taxon>Chaetothyriomycetidae</taxon>
        <taxon>Chaetothyriales</taxon>
        <taxon>Cyphellophoraceae</taxon>
        <taxon>Cyphellophora</taxon>
    </lineage>
</organism>
<protein>
    <submittedName>
        <fullName evidence="1">Phosphonoacetate hydrolase</fullName>
    </submittedName>
</protein>
<dbReference type="GeneID" id="28737646"/>
<dbReference type="CDD" id="cd16018">
    <property type="entry name" value="Enpp"/>
    <property type="match status" value="1"/>
</dbReference>